<dbReference type="Proteomes" id="UP000238701">
    <property type="component" value="Unassembled WGS sequence"/>
</dbReference>
<evidence type="ECO:0008006" key="3">
    <source>
        <dbReference type="Google" id="ProtNLM"/>
    </source>
</evidence>
<dbReference type="Gene3D" id="2.130.10.10">
    <property type="entry name" value="YVTN repeat-like/Quinoprotein amine dehydrogenase"/>
    <property type="match status" value="1"/>
</dbReference>
<reference evidence="2" key="1">
    <citation type="submission" date="2018-02" db="EMBL/GenBank/DDBJ databases">
        <authorList>
            <person name="Hausmann B."/>
        </authorList>
    </citation>
    <scope>NUCLEOTIDE SEQUENCE [LARGE SCALE GENOMIC DNA]</scope>
    <source>
        <strain evidence="2">Peat soil MAG SbA1</strain>
    </source>
</reference>
<dbReference type="PROSITE" id="PS51257">
    <property type="entry name" value="PROKAR_LIPOPROTEIN"/>
    <property type="match status" value="1"/>
</dbReference>
<dbReference type="InterPro" id="IPR015943">
    <property type="entry name" value="WD40/YVTN_repeat-like_dom_sf"/>
</dbReference>
<organism evidence="1 2">
    <name type="scientific">Candidatus Sulfotelmatobacter kueseliae</name>
    <dbReference type="NCBI Taxonomy" id="2042962"/>
    <lineage>
        <taxon>Bacteria</taxon>
        <taxon>Pseudomonadati</taxon>
        <taxon>Acidobacteriota</taxon>
        <taxon>Terriglobia</taxon>
        <taxon>Terriglobales</taxon>
        <taxon>Candidatus Korobacteraceae</taxon>
        <taxon>Candidatus Sulfotelmatobacter</taxon>
    </lineage>
</organism>
<accession>A0A2U3L0F8</accession>
<proteinExistence type="predicted"/>
<evidence type="ECO:0000313" key="2">
    <source>
        <dbReference type="Proteomes" id="UP000238701"/>
    </source>
</evidence>
<dbReference type="EMBL" id="OMOD01000154">
    <property type="protein sequence ID" value="SPF45337.1"/>
    <property type="molecule type" value="Genomic_DNA"/>
</dbReference>
<gene>
    <name evidence="1" type="ORF">SBA1_590020</name>
</gene>
<dbReference type="OrthoDB" id="101199at2"/>
<protein>
    <recommendedName>
        <fullName evidence="3">Lipoprotein</fullName>
    </recommendedName>
</protein>
<name>A0A2U3L0F8_9BACT</name>
<dbReference type="SUPFAM" id="SSF50969">
    <property type="entry name" value="YVTN repeat-like/Quinoprotein amine dehydrogenase"/>
    <property type="match status" value="1"/>
</dbReference>
<dbReference type="AlphaFoldDB" id="A0A2U3L0F8"/>
<sequence length="803" mass="80745">MAWLRVREACWVSVVIFLCIGISGCGGHKPPGVSPYPAKVTLNPAGSTSLQLGGIINFTATAQNSSSSTVAATFSYMSSNTSILNIAPNGVACAGHWDATYANCTPGATGPVQVTATTTGGVTSVPTLVFVHPPIDNITVNGVLLNGIAVQQPCLSQGQTMTVEAHAFSQGTDITQSVGPFTWSANNIGVATITPLLNQVVYNGFNYNLATNQATAAAATPGITYIYATASGATSTTFAQPPPGTDLSFFETCPIQNIVLEIGHAGSAQTSFVAAKGSSVAETVVATVTDVMGNSSLPNTNGGVVLSKIPLTWTSSQPQVVGTSAGCTQSCALTLPSAGAAGITASCSPPTCNIGFPVAPPGSVVPVPVYASPLPNQTTAAISGLVTGATSSASVLATSLGCEEEIPANCTTSVYAISTTKATAGGANFLPVSPNSILFDLGGDKAYLGSEFGVGIINPGSLGSSTNPFSGLGALTGKILAISNNGSAAIFSDTIHVPNQVYVVNTAGTSATTTALNITGATAAAFSPDGMKAFIYGFDPNGADACHQSPPVPCLYIYSALQALQTKPLAAGTSVNSIAFSTNSAFAYVVEPSLGGGGPAFTVYNTCDNQISTSPAPSLPQTIPLTAPPVAFQALPDGVHFVALEENGGIDYISAAITGIPAATLTAPSNILCPTTVSHTVQTINLGQGSIHPINFFPSPDGTMLYILASDRSSVLVYNFSTSAVTGVELAGNATPVSVGATVDGGTILVAGSDGLLHQITTGAGGSDQAQVPFPNLPNYLNPFCTFTPAAGACTLDFIAVRP</sequence>
<evidence type="ECO:0000313" key="1">
    <source>
        <dbReference type="EMBL" id="SPF45337.1"/>
    </source>
</evidence>
<dbReference type="InterPro" id="IPR011044">
    <property type="entry name" value="Quino_amine_DH_bsu"/>
</dbReference>